<accession>A0A5C6MYZ8</accession>
<dbReference type="EMBL" id="RHFK02000018">
    <property type="protein sequence ID" value="TWW60584.1"/>
    <property type="molecule type" value="Genomic_DNA"/>
</dbReference>
<dbReference type="AlphaFoldDB" id="A0A5C6MYZ8"/>
<proteinExistence type="predicted"/>
<protein>
    <submittedName>
        <fullName evidence="2">Uncharacterized protein</fullName>
    </submittedName>
</protein>
<name>A0A5C6MYZ8_9TELE</name>
<feature type="compositionally biased region" description="Pro residues" evidence="1">
    <location>
        <begin position="10"/>
        <end position="22"/>
    </location>
</feature>
<keyword evidence="3" id="KW-1185">Reference proteome</keyword>
<evidence type="ECO:0000313" key="3">
    <source>
        <dbReference type="Proteomes" id="UP000324091"/>
    </source>
</evidence>
<feature type="region of interest" description="Disordered" evidence="1">
    <location>
        <begin position="1"/>
        <end position="22"/>
    </location>
</feature>
<comment type="caution">
    <text evidence="2">The sequence shown here is derived from an EMBL/GenBank/DDBJ whole genome shotgun (WGS) entry which is preliminary data.</text>
</comment>
<evidence type="ECO:0000256" key="1">
    <source>
        <dbReference type="SAM" id="MobiDB-lite"/>
    </source>
</evidence>
<organism evidence="2 3">
    <name type="scientific">Takifugu flavidus</name>
    <name type="common">sansaifugu</name>
    <dbReference type="NCBI Taxonomy" id="433684"/>
    <lineage>
        <taxon>Eukaryota</taxon>
        <taxon>Metazoa</taxon>
        <taxon>Chordata</taxon>
        <taxon>Craniata</taxon>
        <taxon>Vertebrata</taxon>
        <taxon>Euteleostomi</taxon>
        <taxon>Actinopterygii</taxon>
        <taxon>Neopterygii</taxon>
        <taxon>Teleostei</taxon>
        <taxon>Neoteleostei</taxon>
        <taxon>Acanthomorphata</taxon>
        <taxon>Eupercaria</taxon>
        <taxon>Tetraodontiformes</taxon>
        <taxon>Tetradontoidea</taxon>
        <taxon>Tetraodontidae</taxon>
        <taxon>Takifugu</taxon>
    </lineage>
</organism>
<gene>
    <name evidence="2" type="ORF">D4764_05G0006740</name>
</gene>
<sequence>MWRSVLPSNDVPPPSTADPPQPWSRWRILSTASFTSITSPSWSLFNRRILGQEWTDGGHVLQFWQSPCSSLLKGANGSSAPGLLPSYSHLHISCCTGLSPGVSSTFSPLCWETQQTFWPQRVRRRCTIRATSVGCRYHLTLTSIGEGAWKNVKLEPARRDEERKRLHGHHL</sequence>
<dbReference type="Proteomes" id="UP000324091">
    <property type="component" value="Chromosome 5"/>
</dbReference>
<evidence type="ECO:0000313" key="2">
    <source>
        <dbReference type="EMBL" id="TWW60584.1"/>
    </source>
</evidence>
<reference evidence="2 3" key="1">
    <citation type="submission" date="2019-04" db="EMBL/GenBank/DDBJ databases">
        <title>Chromosome genome assembly for Takifugu flavidus.</title>
        <authorList>
            <person name="Xiao S."/>
        </authorList>
    </citation>
    <scope>NUCLEOTIDE SEQUENCE [LARGE SCALE GENOMIC DNA]</scope>
    <source>
        <strain evidence="2">HTHZ2018</strain>
        <tissue evidence="2">Muscle</tissue>
    </source>
</reference>